<evidence type="ECO:0000256" key="5">
    <source>
        <dbReference type="ARBA" id="ARBA00022723"/>
    </source>
</evidence>
<dbReference type="GeneID" id="65536975"/>
<comment type="catalytic activity">
    <reaction evidence="9">
        <text>a 5'-end NAD(+)-phospho-ribonucleoside in mRNA + H2O = a 5'-end phospho-adenosine-phospho-ribonucleoside in mRNA + beta-nicotinamide D-ribonucleotide + 2 H(+)</text>
        <dbReference type="Rhea" id="RHEA:60876"/>
        <dbReference type="Rhea" id="RHEA-COMP:15698"/>
        <dbReference type="Rhea" id="RHEA-COMP:15719"/>
        <dbReference type="ChEBI" id="CHEBI:14649"/>
        <dbReference type="ChEBI" id="CHEBI:15377"/>
        <dbReference type="ChEBI" id="CHEBI:15378"/>
        <dbReference type="ChEBI" id="CHEBI:144029"/>
        <dbReference type="ChEBI" id="CHEBI:144051"/>
    </reaction>
    <physiologicalReaction direction="left-to-right" evidence="9">
        <dbReference type="Rhea" id="RHEA:60877"/>
    </physiologicalReaction>
</comment>
<dbReference type="GO" id="GO:0046872">
    <property type="term" value="F:metal ion binding"/>
    <property type="evidence" value="ECO:0007669"/>
    <property type="project" value="UniProtKB-KW"/>
</dbReference>
<evidence type="ECO:0000256" key="6">
    <source>
        <dbReference type="ARBA" id="ARBA00022801"/>
    </source>
</evidence>
<dbReference type="EMBL" id="CP015402">
    <property type="protein sequence ID" value="ANU63827.1"/>
    <property type="molecule type" value="Genomic_DNA"/>
</dbReference>
<dbReference type="STRING" id="1796646.A4V02_08860"/>
<keyword evidence="6 11" id="KW-0378">Hydrolase</keyword>
<comment type="cofactor">
    <cofactor evidence="2">
        <name>Zn(2+)</name>
        <dbReference type="ChEBI" id="CHEBI:29105"/>
    </cofactor>
</comment>
<keyword evidence="7" id="KW-0460">Magnesium</keyword>
<dbReference type="PROSITE" id="PS00893">
    <property type="entry name" value="NUDIX_BOX"/>
    <property type="match status" value="1"/>
</dbReference>
<proteinExistence type="inferred from homology"/>
<dbReference type="GO" id="GO:0019677">
    <property type="term" value="P:NAD+ catabolic process"/>
    <property type="evidence" value="ECO:0007669"/>
    <property type="project" value="TreeGrafter"/>
</dbReference>
<evidence type="ECO:0000256" key="9">
    <source>
        <dbReference type="ARBA" id="ARBA00023679"/>
    </source>
</evidence>
<keyword evidence="12" id="KW-1185">Reference proteome</keyword>
<accession>A0A1B1SAK7</accession>
<gene>
    <name evidence="11" type="ORF">A4V02_08860</name>
</gene>
<dbReference type="Pfam" id="PF00293">
    <property type="entry name" value="NUDIX"/>
    <property type="match status" value="1"/>
</dbReference>
<accession>A0A1Z2XI38</accession>
<dbReference type="GO" id="GO:0035529">
    <property type="term" value="F:NADH pyrophosphatase activity"/>
    <property type="evidence" value="ECO:0007669"/>
    <property type="project" value="TreeGrafter"/>
</dbReference>
<evidence type="ECO:0000259" key="10">
    <source>
        <dbReference type="PROSITE" id="PS51462"/>
    </source>
</evidence>
<dbReference type="PROSITE" id="PS51462">
    <property type="entry name" value="NUDIX"/>
    <property type="match status" value="1"/>
</dbReference>
<comment type="cofactor">
    <cofactor evidence="1">
        <name>Mg(2+)</name>
        <dbReference type="ChEBI" id="CHEBI:18420"/>
    </cofactor>
</comment>
<dbReference type="InterPro" id="IPR020084">
    <property type="entry name" value="NUDIX_hydrolase_CS"/>
</dbReference>
<keyword evidence="5" id="KW-0479">Metal-binding</keyword>
<evidence type="ECO:0000256" key="7">
    <source>
        <dbReference type="ARBA" id="ARBA00022842"/>
    </source>
</evidence>
<dbReference type="Proteomes" id="UP000186351">
    <property type="component" value="Chromosome"/>
</dbReference>
<comment type="similarity">
    <text evidence="3">Belongs to the Nudix hydrolase family. NudC subfamily.</text>
</comment>
<name>A0A1B1SAK7_9BACT</name>
<evidence type="ECO:0000256" key="8">
    <source>
        <dbReference type="ARBA" id="ARBA00023027"/>
    </source>
</evidence>
<dbReference type="Gene3D" id="3.90.79.10">
    <property type="entry name" value="Nucleoside Triphosphate Pyrophosphohydrolase"/>
    <property type="match status" value="1"/>
</dbReference>
<dbReference type="AlphaFoldDB" id="A0A1B1SAK7"/>
<dbReference type="GO" id="GO:0005829">
    <property type="term" value="C:cytosol"/>
    <property type="evidence" value="ECO:0007669"/>
    <property type="project" value="TreeGrafter"/>
</dbReference>
<dbReference type="InterPro" id="IPR049734">
    <property type="entry name" value="NudC-like_C"/>
</dbReference>
<dbReference type="InterPro" id="IPR000086">
    <property type="entry name" value="NUDIX_hydrolase_dom"/>
</dbReference>
<dbReference type="PANTHER" id="PTHR42904:SF6">
    <property type="entry name" value="NAD-CAPPED RNA HYDROLASE NUDT12"/>
    <property type="match status" value="1"/>
</dbReference>
<organism evidence="11 12">
    <name type="scientific">Muribaculum intestinale</name>
    <dbReference type="NCBI Taxonomy" id="1796646"/>
    <lineage>
        <taxon>Bacteria</taxon>
        <taxon>Pseudomonadati</taxon>
        <taxon>Bacteroidota</taxon>
        <taxon>Bacteroidia</taxon>
        <taxon>Bacteroidales</taxon>
        <taxon>Muribaculaceae</taxon>
        <taxon>Muribaculum</taxon>
    </lineage>
</organism>
<evidence type="ECO:0000313" key="11">
    <source>
        <dbReference type="EMBL" id="ANU63827.1"/>
    </source>
</evidence>
<evidence type="ECO:0000256" key="3">
    <source>
        <dbReference type="ARBA" id="ARBA00009595"/>
    </source>
</evidence>
<dbReference type="CDD" id="cd03429">
    <property type="entry name" value="NUDIX_NADH_pyrophosphatase_Nudt13"/>
    <property type="match status" value="1"/>
</dbReference>
<feature type="domain" description="Nudix hydrolase" evidence="10">
    <location>
        <begin position="33"/>
        <end position="160"/>
    </location>
</feature>
<dbReference type="EC" id="3.6.1.22" evidence="4"/>
<dbReference type="GO" id="GO:0006742">
    <property type="term" value="P:NADP+ catabolic process"/>
    <property type="evidence" value="ECO:0007669"/>
    <property type="project" value="TreeGrafter"/>
</dbReference>
<reference evidence="12" key="1">
    <citation type="submission" date="2016-04" db="EMBL/GenBank/DDBJ databases">
        <title>Complete Genome Sequences of Twelve Strains of a Stable Defined Moderately Diverse Mouse Microbiota 2 (sDMDMm2).</title>
        <authorList>
            <person name="Uchimura Y."/>
            <person name="Wyss M."/>
            <person name="Brugiroux S."/>
            <person name="Limenitakis J.P."/>
            <person name="Stecher B."/>
            <person name="McCoy K.D."/>
            <person name="Macpherson A.J."/>
        </authorList>
    </citation>
    <scope>NUCLEOTIDE SEQUENCE [LARGE SCALE GENOMIC DNA]</scope>
    <source>
        <strain evidence="12">YL27</strain>
    </source>
</reference>
<dbReference type="KEGG" id="pary:A4V02_08860"/>
<dbReference type="InterPro" id="IPR050241">
    <property type="entry name" value="NAD-cap_RNA_hydrolase_NudC"/>
</dbReference>
<evidence type="ECO:0000256" key="2">
    <source>
        <dbReference type="ARBA" id="ARBA00001947"/>
    </source>
</evidence>
<dbReference type="RefSeq" id="WP_068961127.1">
    <property type="nucleotide sequence ID" value="NZ_CAJTAP010000003.1"/>
</dbReference>
<dbReference type="OrthoDB" id="9786141at2"/>
<keyword evidence="8" id="KW-0520">NAD</keyword>
<dbReference type="SUPFAM" id="SSF55811">
    <property type="entry name" value="Nudix"/>
    <property type="match status" value="1"/>
</dbReference>
<protein>
    <recommendedName>
        <fullName evidence="4">NAD(+) diphosphatase</fullName>
        <ecNumber evidence="4">3.6.1.22</ecNumber>
    </recommendedName>
</protein>
<evidence type="ECO:0000256" key="1">
    <source>
        <dbReference type="ARBA" id="ARBA00001946"/>
    </source>
</evidence>
<evidence type="ECO:0000313" key="12">
    <source>
        <dbReference type="Proteomes" id="UP000186351"/>
    </source>
</evidence>
<dbReference type="PANTHER" id="PTHR42904">
    <property type="entry name" value="NUDIX HYDROLASE, NUDC SUBFAMILY"/>
    <property type="match status" value="1"/>
</dbReference>
<sequence length="182" mass="20149">MRFTYCPDCGSKLGERELGDEGMVPWCDKCGKPWFDMFSTCVIALVANERDEVLLQRQAYISTRYCNLVSGYMAPGETAEEAARREIKEETGLDIEALELAGTWWFARKGLLMIGFLARASAGQDLKLSVEVDSAEWQPAEKALTMVHPAGNGSTSNALTSIFCERLRRGVPGVAVKWEDSV</sequence>
<dbReference type="InterPro" id="IPR015797">
    <property type="entry name" value="NUDIX_hydrolase-like_dom_sf"/>
</dbReference>
<evidence type="ECO:0000256" key="4">
    <source>
        <dbReference type="ARBA" id="ARBA00012381"/>
    </source>
</evidence>